<reference evidence="3" key="2">
    <citation type="submission" date="2023-11" db="UniProtKB">
        <authorList>
            <consortium name="WormBaseParasite"/>
        </authorList>
    </citation>
    <scope>IDENTIFICATION</scope>
</reference>
<keyword evidence="1" id="KW-1133">Transmembrane helix</keyword>
<evidence type="ECO:0000313" key="2">
    <source>
        <dbReference type="Proteomes" id="UP000050795"/>
    </source>
</evidence>
<feature type="transmembrane region" description="Helical" evidence="1">
    <location>
        <begin position="108"/>
        <end position="127"/>
    </location>
</feature>
<name>A0AA85JLL2_TRIRE</name>
<feature type="transmembrane region" description="Helical" evidence="1">
    <location>
        <begin position="139"/>
        <end position="160"/>
    </location>
</feature>
<evidence type="ECO:0000313" key="3">
    <source>
        <dbReference type="WBParaSite" id="TREG1_27690.1"/>
    </source>
</evidence>
<reference evidence="2" key="1">
    <citation type="submission" date="2022-06" db="EMBL/GenBank/DDBJ databases">
        <authorList>
            <person name="Berger JAMES D."/>
            <person name="Berger JAMES D."/>
        </authorList>
    </citation>
    <scope>NUCLEOTIDE SEQUENCE [LARGE SCALE GENOMIC DNA]</scope>
</reference>
<dbReference type="AlphaFoldDB" id="A0AA85JLL2"/>
<protein>
    <submittedName>
        <fullName evidence="3">Uncharacterized protein</fullName>
    </submittedName>
</protein>
<dbReference type="WBParaSite" id="TREG1_27690.1">
    <property type="protein sequence ID" value="TREG1_27690.1"/>
    <property type="gene ID" value="TREG1_27690"/>
</dbReference>
<proteinExistence type="predicted"/>
<accession>A0AA85JLL2</accession>
<feature type="transmembrane region" description="Helical" evidence="1">
    <location>
        <begin position="82"/>
        <end position="101"/>
    </location>
</feature>
<sequence>MRSTRGSDNSVSINISELHYDCCCQNSEVLLSLDGFPNSKSRITFALNVFSIVVIQLGIASGLTYLITQELFVSFWVEHNTIFLWMSSLIYFVLEMVWAFIKSVPRMFPWNFLYLLLMTFVSSFIIGCECLSYKDEVPLVAFSLLWTMLQVIICFALFVVNDFTENLLSRIVNVIFGLSILCGQIAYFARQLTTQLVKQMKLVFGTSTHYYLEDNIVIPARNIYDYSWCLILTVLWVYAPFGLRSRPPSVTPPGG</sequence>
<dbReference type="Proteomes" id="UP000050795">
    <property type="component" value="Unassembled WGS sequence"/>
</dbReference>
<keyword evidence="2" id="KW-1185">Reference proteome</keyword>
<feature type="transmembrane region" description="Helical" evidence="1">
    <location>
        <begin position="45"/>
        <end position="67"/>
    </location>
</feature>
<keyword evidence="1" id="KW-0472">Membrane</keyword>
<evidence type="ECO:0000256" key="1">
    <source>
        <dbReference type="SAM" id="Phobius"/>
    </source>
</evidence>
<keyword evidence="1" id="KW-0812">Transmembrane</keyword>
<feature type="transmembrane region" description="Helical" evidence="1">
    <location>
        <begin position="167"/>
        <end position="189"/>
    </location>
</feature>
<organism evidence="2 3">
    <name type="scientific">Trichobilharzia regenti</name>
    <name type="common">Nasal bird schistosome</name>
    <dbReference type="NCBI Taxonomy" id="157069"/>
    <lineage>
        <taxon>Eukaryota</taxon>
        <taxon>Metazoa</taxon>
        <taxon>Spiralia</taxon>
        <taxon>Lophotrochozoa</taxon>
        <taxon>Platyhelminthes</taxon>
        <taxon>Trematoda</taxon>
        <taxon>Digenea</taxon>
        <taxon>Strigeidida</taxon>
        <taxon>Schistosomatoidea</taxon>
        <taxon>Schistosomatidae</taxon>
        <taxon>Trichobilharzia</taxon>
    </lineage>
</organism>